<dbReference type="Pfam" id="PF07986">
    <property type="entry name" value="TBCC"/>
    <property type="match status" value="1"/>
</dbReference>
<dbReference type="PANTHER" id="PTHR15139:SF0">
    <property type="entry name" value="TUBULIN-SPECIFIC CHAPERONE C"/>
    <property type="match status" value="1"/>
</dbReference>
<dbReference type="Pfam" id="PF16752">
    <property type="entry name" value="TBCC_N"/>
    <property type="match status" value="1"/>
</dbReference>
<reference evidence="9" key="1">
    <citation type="journal article" date="2006" name="PLoS Biol.">
        <title>Macronuclear genome sequence of the ciliate Tetrahymena thermophila, a model eukaryote.</title>
        <authorList>
            <person name="Eisen J.A."/>
            <person name="Coyne R.S."/>
            <person name="Wu M."/>
            <person name="Wu D."/>
            <person name="Thiagarajan M."/>
            <person name="Wortman J.R."/>
            <person name="Badger J.H."/>
            <person name="Ren Q."/>
            <person name="Amedeo P."/>
            <person name="Jones K.M."/>
            <person name="Tallon L.J."/>
            <person name="Delcher A.L."/>
            <person name="Salzberg S.L."/>
            <person name="Silva J.C."/>
            <person name="Haas B.J."/>
            <person name="Majoros W.H."/>
            <person name="Farzad M."/>
            <person name="Carlton J.M."/>
            <person name="Smith R.K. Jr."/>
            <person name="Garg J."/>
            <person name="Pearlman R.E."/>
            <person name="Karrer K.M."/>
            <person name="Sun L."/>
            <person name="Manning G."/>
            <person name="Elde N.C."/>
            <person name="Turkewitz A.P."/>
            <person name="Asai D.J."/>
            <person name="Wilkes D.E."/>
            <person name="Wang Y."/>
            <person name="Cai H."/>
            <person name="Collins K."/>
            <person name="Stewart B.A."/>
            <person name="Lee S.R."/>
            <person name="Wilamowska K."/>
            <person name="Weinberg Z."/>
            <person name="Ruzzo W.L."/>
            <person name="Wloga D."/>
            <person name="Gaertig J."/>
            <person name="Frankel J."/>
            <person name="Tsao C.-C."/>
            <person name="Gorovsky M.A."/>
            <person name="Keeling P.J."/>
            <person name="Waller R.F."/>
            <person name="Patron N.J."/>
            <person name="Cherry J.M."/>
            <person name="Stover N.A."/>
            <person name="Krieger C.J."/>
            <person name="del Toro C."/>
            <person name="Ryder H.F."/>
            <person name="Williamson S.C."/>
            <person name="Barbeau R.A."/>
            <person name="Hamilton E.P."/>
            <person name="Orias E."/>
        </authorList>
    </citation>
    <scope>NUCLEOTIDE SEQUENCE [LARGE SCALE GENOMIC DNA]</scope>
    <source>
        <strain evidence="9">SB210</strain>
    </source>
</reference>
<feature type="region of interest" description="Disordered" evidence="6">
    <location>
        <begin position="24"/>
        <end position="45"/>
    </location>
</feature>
<evidence type="ECO:0000259" key="7">
    <source>
        <dbReference type="PROSITE" id="PS51329"/>
    </source>
</evidence>
<dbReference type="GeneID" id="7833800"/>
<evidence type="ECO:0000256" key="4">
    <source>
        <dbReference type="ARBA" id="ARBA00022990"/>
    </source>
</evidence>
<evidence type="ECO:0000256" key="3">
    <source>
        <dbReference type="ARBA" id="ARBA00022490"/>
    </source>
</evidence>
<feature type="region of interest" description="Disordered" evidence="6">
    <location>
        <begin position="134"/>
        <end position="156"/>
    </location>
</feature>
<dbReference type="AlphaFoldDB" id="I7M905"/>
<gene>
    <name evidence="8" type="ORF">TTHERM_00220730</name>
</gene>
<name>I7M905_TETTS</name>
<dbReference type="GO" id="GO:0007021">
    <property type="term" value="P:tubulin complex assembly"/>
    <property type="evidence" value="ECO:0007669"/>
    <property type="project" value="TreeGrafter"/>
</dbReference>
<dbReference type="Gene3D" id="2.160.20.70">
    <property type="match status" value="1"/>
</dbReference>
<dbReference type="EMBL" id="GG662621">
    <property type="protein sequence ID" value="EAS00400.2"/>
    <property type="molecule type" value="Genomic_DNA"/>
</dbReference>
<keyword evidence="3" id="KW-0963">Cytoplasm</keyword>
<dbReference type="RefSeq" id="XP_001020645.2">
    <property type="nucleotide sequence ID" value="XM_001020645.2"/>
</dbReference>
<dbReference type="STRING" id="312017.I7M905"/>
<dbReference type="GO" id="GO:0007023">
    <property type="term" value="P:post-chaperonin tubulin folding pathway"/>
    <property type="evidence" value="ECO:0007669"/>
    <property type="project" value="InterPro"/>
</dbReference>
<proteinExistence type="inferred from homology"/>
<comment type="subunit">
    <text evidence="5">Supercomplex made of cofactors A to E. Cofactors A and D function by capturing and stabilizing tubulin in a quasi-native conformation. Cofactor E binds to the cofactor D-tubulin complex; interaction with cofactor C then causes the release of tubulin polypeptides that are committed to the native state.</text>
</comment>
<dbReference type="Gene3D" id="1.20.58.1250">
    <property type="entry name" value="Tubulin Binding Cofactor C, N-terminal domain"/>
    <property type="match status" value="1"/>
</dbReference>
<dbReference type="InterPro" id="IPR017901">
    <property type="entry name" value="C-CAP_CF_C-like"/>
</dbReference>
<dbReference type="GO" id="GO:0005737">
    <property type="term" value="C:cytoplasm"/>
    <property type="evidence" value="ECO:0007669"/>
    <property type="project" value="UniProtKB-SubCell"/>
</dbReference>
<dbReference type="InterPro" id="IPR031925">
    <property type="entry name" value="TBCC_N"/>
</dbReference>
<evidence type="ECO:0000256" key="1">
    <source>
        <dbReference type="ARBA" id="ARBA00004496"/>
    </source>
</evidence>
<dbReference type="PANTHER" id="PTHR15139">
    <property type="entry name" value="TUBULIN FOLDING COFACTOR C"/>
    <property type="match status" value="1"/>
</dbReference>
<accession>I7M905</accession>
<evidence type="ECO:0000256" key="6">
    <source>
        <dbReference type="SAM" id="MobiDB-lite"/>
    </source>
</evidence>
<comment type="subcellular location">
    <subcellularLocation>
        <location evidence="1">Cytoplasm</location>
    </subcellularLocation>
</comment>
<dbReference type="InterPro" id="IPR012945">
    <property type="entry name" value="Tubulin-bd_cofactor_C_dom"/>
</dbReference>
<protein>
    <submittedName>
        <fullName evidence="8">Tubulin-specific chaperone C</fullName>
    </submittedName>
</protein>
<feature type="domain" description="C-CAP/cofactor C-like" evidence="7">
    <location>
        <begin position="165"/>
        <end position="309"/>
    </location>
</feature>
<organism evidence="8 9">
    <name type="scientific">Tetrahymena thermophila (strain SB210)</name>
    <dbReference type="NCBI Taxonomy" id="312017"/>
    <lineage>
        <taxon>Eukaryota</taxon>
        <taxon>Sar</taxon>
        <taxon>Alveolata</taxon>
        <taxon>Ciliophora</taxon>
        <taxon>Intramacronucleata</taxon>
        <taxon>Oligohymenophorea</taxon>
        <taxon>Hymenostomatida</taxon>
        <taxon>Tetrahymenina</taxon>
        <taxon>Tetrahymenidae</taxon>
        <taxon>Tetrahymena</taxon>
    </lineage>
</organism>
<dbReference type="eggNOG" id="KOG2512">
    <property type="taxonomic scope" value="Eukaryota"/>
</dbReference>
<dbReference type="KEGG" id="tet:TTHERM_00220730"/>
<evidence type="ECO:0000256" key="5">
    <source>
        <dbReference type="ARBA" id="ARBA00026055"/>
    </source>
</evidence>
<dbReference type="InParanoid" id="I7M905"/>
<keyword evidence="4" id="KW-0007">Acetylation</keyword>
<evidence type="ECO:0000256" key="2">
    <source>
        <dbReference type="ARBA" id="ARBA00008848"/>
    </source>
</evidence>
<evidence type="ECO:0000313" key="8">
    <source>
        <dbReference type="EMBL" id="EAS00400.2"/>
    </source>
</evidence>
<dbReference type="InterPro" id="IPR027684">
    <property type="entry name" value="TBCC"/>
</dbReference>
<dbReference type="InterPro" id="IPR038397">
    <property type="entry name" value="TBCC_N_sf"/>
</dbReference>
<dbReference type="OrthoDB" id="293406at2759"/>
<sequence>MNQVQEEQSKVDLKKKQFEELLQKQEQDRQAQKEQKKVRDEIEKDPKERMLTIQKEFRQQYDKIQDMIKKFNKNTSNVEEFFSEFAKLKEYFVTTNYALTTFDKQQYKEQLEKMEKNIFQARDLARPRKKFRFSQQINKSQNSHDSQQENNQKEQAHKDFGEDIPGLINISNEKIVINSGEENKYFKQSSTIRIVNITDSEIYLNDIFDTVYIRNINNSKIYIGPVKFSLLIDGCKNSLLNICGHQLRIHNSVSTHFQIFSTSKCIIEHCTSMIFSPYKHTYDKFEQHFNECGMKGKENQWRDIQDFNWLKQEASPNFILKED</sequence>
<comment type="similarity">
    <text evidence="2">Belongs to the TBCC family.</text>
</comment>
<feature type="compositionally biased region" description="Polar residues" evidence="6">
    <location>
        <begin position="134"/>
        <end position="150"/>
    </location>
</feature>
<dbReference type="Proteomes" id="UP000009168">
    <property type="component" value="Unassembled WGS sequence"/>
</dbReference>
<dbReference type="GO" id="GO:0015631">
    <property type="term" value="F:tubulin binding"/>
    <property type="evidence" value="ECO:0007669"/>
    <property type="project" value="InterPro"/>
</dbReference>
<keyword evidence="9" id="KW-1185">Reference proteome</keyword>
<dbReference type="PROSITE" id="PS51329">
    <property type="entry name" value="C_CAP_COFACTOR_C"/>
    <property type="match status" value="1"/>
</dbReference>
<dbReference type="InterPro" id="IPR016098">
    <property type="entry name" value="CAP/MinC_C"/>
</dbReference>
<evidence type="ECO:0000313" key="9">
    <source>
        <dbReference type="Proteomes" id="UP000009168"/>
    </source>
</evidence>